<dbReference type="InterPro" id="IPR036291">
    <property type="entry name" value="NAD(P)-bd_dom_sf"/>
</dbReference>
<evidence type="ECO:0000256" key="8">
    <source>
        <dbReference type="RuleBase" id="RU362120"/>
    </source>
</evidence>
<organism evidence="12 13">
    <name type="scientific">Micromonas commoda (strain RCC299 / NOUM17 / CCMP2709)</name>
    <name type="common">Picoplanktonic green alga</name>
    <dbReference type="NCBI Taxonomy" id="296587"/>
    <lineage>
        <taxon>Eukaryota</taxon>
        <taxon>Viridiplantae</taxon>
        <taxon>Chlorophyta</taxon>
        <taxon>Mamiellophyceae</taxon>
        <taxon>Mamiellales</taxon>
        <taxon>Mamiellaceae</taxon>
        <taxon>Micromonas</taxon>
    </lineage>
</organism>
<dbReference type="PANTHER" id="PTHR23429:SF13">
    <property type="entry name" value="GLUCOSE-6-PHOSPHATE 1-DEHYDROGENASE 1, CHLOROPLASTIC"/>
    <property type="match status" value="1"/>
</dbReference>
<comment type="pathway">
    <text evidence="1 8">Carbohydrate degradation; pentose phosphate pathway; D-ribulose 5-phosphate from D-glucose 6-phosphate (oxidative stage): step 1/3.</text>
</comment>
<dbReference type="SMR" id="C1FH53"/>
<dbReference type="EC" id="1.1.1.49" evidence="8"/>
<dbReference type="InterPro" id="IPR022674">
    <property type="entry name" value="G6P_DH_NAD-bd"/>
</dbReference>
<dbReference type="PRINTS" id="PR00079">
    <property type="entry name" value="G6PDHDRGNASE"/>
</dbReference>
<dbReference type="OrthoDB" id="60984at2759"/>
<dbReference type="PIRSF" id="PIRSF000110">
    <property type="entry name" value="G6PD"/>
    <property type="match status" value="1"/>
</dbReference>
<dbReference type="Proteomes" id="UP000002009">
    <property type="component" value="Chromosome 10"/>
</dbReference>
<dbReference type="SUPFAM" id="SSF55347">
    <property type="entry name" value="Glyceraldehyde-3-phosphate dehydrogenase-like, C-terminal domain"/>
    <property type="match status" value="1"/>
</dbReference>
<dbReference type="PROSITE" id="PS00069">
    <property type="entry name" value="G6P_DEHYDROGENASE"/>
    <property type="match status" value="1"/>
</dbReference>
<proteinExistence type="inferred from homology"/>
<evidence type="ECO:0000259" key="10">
    <source>
        <dbReference type="Pfam" id="PF00479"/>
    </source>
</evidence>
<reference evidence="12 13" key="1">
    <citation type="journal article" date="2009" name="Science">
        <title>Green evolution and dynamic adaptations revealed by genomes of the marine picoeukaryotes Micromonas.</title>
        <authorList>
            <person name="Worden A.Z."/>
            <person name="Lee J.H."/>
            <person name="Mock T."/>
            <person name="Rouze P."/>
            <person name="Simmons M.P."/>
            <person name="Aerts A.L."/>
            <person name="Allen A.E."/>
            <person name="Cuvelier M.L."/>
            <person name="Derelle E."/>
            <person name="Everett M.V."/>
            <person name="Foulon E."/>
            <person name="Grimwood J."/>
            <person name="Gundlach H."/>
            <person name="Henrissat B."/>
            <person name="Napoli C."/>
            <person name="McDonald S.M."/>
            <person name="Parker M.S."/>
            <person name="Rombauts S."/>
            <person name="Salamov A."/>
            <person name="Von Dassow P."/>
            <person name="Badger J.H."/>
            <person name="Coutinho P.M."/>
            <person name="Demir E."/>
            <person name="Dubchak I."/>
            <person name="Gentemann C."/>
            <person name="Eikrem W."/>
            <person name="Gready J.E."/>
            <person name="John U."/>
            <person name="Lanier W."/>
            <person name="Lindquist E.A."/>
            <person name="Lucas S."/>
            <person name="Mayer K.F."/>
            <person name="Moreau H."/>
            <person name="Not F."/>
            <person name="Otillar R."/>
            <person name="Panaud O."/>
            <person name="Pangilinan J."/>
            <person name="Paulsen I."/>
            <person name="Piegu B."/>
            <person name="Poliakov A."/>
            <person name="Robbens S."/>
            <person name="Schmutz J."/>
            <person name="Toulza E."/>
            <person name="Wyss T."/>
            <person name="Zelensky A."/>
            <person name="Zhou K."/>
            <person name="Armbrust E.V."/>
            <person name="Bhattacharya D."/>
            <person name="Goodenough U.W."/>
            <person name="Van de Peer Y."/>
            <person name="Grigoriev I.V."/>
        </authorList>
    </citation>
    <scope>NUCLEOTIDE SEQUENCE [LARGE SCALE GENOMIC DNA]</scope>
    <source>
        <strain evidence="13">RCC299 / NOUM17</strain>
    </source>
</reference>
<evidence type="ECO:0000256" key="4">
    <source>
        <dbReference type="ARBA" id="ARBA00022857"/>
    </source>
</evidence>
<evidence type="ECO:0000256" key="3">
    <source>
        <dbReference type="ARBA" id="ARBA00022526"/>
    </source>
</evidence>
<dbReference type="GO" id="GO:0009051">
    <property type="term" value="P:pentose-phosphate shunt, oxidative branch"/>
    <property type="evidence" value="ECO:0007669"/>
    <property type="project" value="UniProtKB-ARBA"/>
</dbReference>
<feature type="domain" description="Glucose-6-phosphate dehydrogenase C-terminal" evidence="11">
    <location>
        <begin position="252"/>
        <end position="547"/>
    </location>
</feature>
<dbReference type="EMBL" id="CP001576">
    <property type="protein sequence ID" value="ACO69763.1"/>
    <property type="molecule type" value="Genomic_DNA"/>
</dbReference>
<keyword evidence="5 8" id="KW-0560">Oxidoreductase</keyword>
<dbReference type="Pfam" id="PF00479">
    <property type="entry name" value="G6PD_N"/>
    <property type="match status" value="1"/>
</dbReference>
<keyword evidence="3 8" id="KW-0313">Glucose metabolism</keyword>
<dbReference type="FunCoup" id="C1FH53">
    <property type="interactions" value="554"/>
</dbReference>
<evidence type="ECO:0000256" key="9">
    <source>
        <dbReference type="SAM" id="MobiDB-lite"/>
    </source>
</evidence>
<dbReference type="FunFam" id="3.30.360.10:FF:000018">
    <property type="entry name" value="Glucose-6-phosphate 1-dehydrogenase"/>
    <property type="match status" value="1"/>
</dbReference>
<comment type="catalytic activity">
    <reaction evidence="7 8">
        <text>D-glucose 6-phosphate + NADP(+) = 6-phospho-D-glucono-1,5-lactone + NADPH + H(+)</text>
        <dbReference type="Rhea" id="RHEA:15841"/>
        <dbReference type="ChEBI" id="CHEBI:15378"/>
        <dbReference type="ChEBI" id="CHEBI:57783"/>
        <dbReference type="ChEBI" id="CHEBI:57955"/>
        <dbReference type="ChEBI" id="CHEBI:58349"/>
        <dbReference type="ChEBI" id="CHEBI:61548"/>
        <dbReference type="EC" id="1.1.1.49"/>
    </reaction>
</comment>
<keyword evidence="6 8" id="KW-0119">Carbohydrate metabolism</keyword>
<dbReference type="PANTHER" id="PTHR23429">
    <property type="entry name" value="GLUCOSE-6-PHOSPHATE 1-DEHYDROGENASE G6PD"/>
    <property type="match status" value="1"/>
</dbReference>
<dbReference type="eggNOG" id="KOG0563">
    <property type="taxonomic scope" value="Eukaryota"/>
</dbReference>
<gene>
    <name evidence="12" type="primary">G6PDH</name>
    <name evidence="12" type="ORF">MICPUN_104959</name>
</gene>
<evidence type="ECO:0000256" key="1">
    <source>
        <dbReference type="ARBA" id="ARBA00004937"/>
    </source>
</evidence>
<evidence type="ECO:0000256" key="7">
    <source>
        <dbReference type="ARBA" id="ARBA00048749"/>
    </source>
</evidence>
<dbReference type="Pfam" id="PF02781">
    <property type="entry name" value="G6PD_C"/>
    <property type="match status" value="1"/>
</dbReference>
<dbReference type="NCBIfam" id="TIGR00871">
    <property type="entry name" value="zwf"/>
    <property type="match status" value="1"/>
</dbReference>
<dbReference type="InterPro" id="IPR019796">
    <property type="entry name" value="G6P_DH_AS"/>
</dbReference>
<dbReference type="SUPFAM" id="SSF51735">
    <property type="entry name" value="NAD(P)-binding Rossmann-fold domains"/>
    <property type="match status" value="1"/>
</dbReference>
<sequence length="552" mass="62366">MASNHHRAGGAPGVRFEAARTASRRPARSHRRSSVAVHAAATFPELTDDESLADIAKSAAKGESLSICVFGASGDLAKKKVLPAIFSLYYDRHLPENVRVFGYARSKMTNEEFKEKIRESLPCRISAAGNCDDVIESFLERMHYVSGLYDDPKDFKALDQAMAAEEAKMGKKAMRIFYLSIPPSIFVPVAQNAARECSSSTGETRVIVEKPFGRDLESSRELTSSLAEVLAEENTYRIDHYLGKELIENITVLRFSNIMFQPLWSRAYIRNVQICFSENFGTEGRGGYFDNYGIIRDVMQNHLLQVMALFAMEEPASLDAEDIRDEKVKVIRCIRPIEMDNVVLGQYKGRRDGDKQLPGYLDDETVPPGSKCPTFAAMALFIDNARWDGVPFLMKAGKALHKRQAEIRIQFHHAPGKLYKKQLGSASEMNSNELVIRIQPDESIYLRLNSKIPGLGMRLDQTDLDLQYKTKFSEANLPDAYERLILDVVQGDKRLFIRNDELEEAWKLFTPLLKTIEDDQMAPELYPYGSRGPIGAHYLASRYNVRWGDTYN</sequence>
<dbReference type="InterPro" id="IPR001282">
    <property type="entry name" value="G6P_DH"/>
</dbReference>
<evidence type="ECO:0000313" key="12">
    <source>
        <dbReference type="EMBL" id="ACO69763.1"/>
    </source>
</evidence>
<protein>
    <recommendedName>
        <fullName evidence="8">Glucose-6-phosphate 1-dehydrogenase</fullName>
        <ecNumber evidence="8">1.1.1.49</ecNumber>
    </recommendedName>
</protein>
<dbReference type="InterPro" id="IPR022675">
    <property type="entry name" value="G6P_DH_C"/>
</dbReference>
<feature type="compositionally biased region" description="Basic residues" evidence="9">
    <location>
        <begin position="22"/>
        <end position="33"/>
    </location>
</feature>
<feature type="domain" description="Glucose-6-phosphate dehydrogenase NAD-binding" evidence="10">
    <location>
        <begin position="69"/>
        <end position="249"/>
    </location>
</feature>
<dbReference type="InParanoid" id="C1FH53"/>
<dbReference type="KEGG" id="mis:MICPUN_104959"/>
<comment type="function">
    <text evidence="8">Catalyzes the rate-limiting step of the oxidative pentose-phosphate pathway, which represents a route for the dissimilation of carbohydrates besides glycolysis.</text>
</comment>
<dbReference type="STRING" id="296587.C1FH53"/>
<dbReference type="Gene3D" id="3.30.360.10">
    <property type="entry name" value="Dihydrodipicolinate Reductase, domain 2"/>
    <property type="match status" value="1"/>
</dbReference>
<dbReference type="UniPathway" id="UPA00115">
    <property type="reaction ID" value="UER00408"/>
</dbReference>
<evidence type="ECO:0000313" key="13">
    <source>
        <dbReference type="Proteomes" id="UP000002009"/>
    </source>
</evidence>
<comment type="similarity">
    <text evidence="2 8">Belongs to the glucose-6-phosphate dehydrogenase family.</text>
</comment>
<dbReference type="AlphaFoldDB" id="C1FH53"/>
<feature type="region of interest" description="Disordered" evidence="9">
    <location>
        <begin position="1"/>
        <end position="34"/>
    </location>
</feature>
<dbReference type="GO" id="GO:0050661">
    <property type="term" value="F:NADP binding"/>
    <property type="evidence" value="ECO:0007669"/>
    <property type="project" value="InterPro"/>
</dbReference>
<dbReference type="GO" id="GO:0004345">
    <property type="term" value="F:glucose-6-phosphate dehydrogenase activity"/>
    <property type="evidence" value="ECO:0007669"/>
    <property type="project" value="UniProtKB-EC"/>
</dbReference>
<dbReference type="Gene3D" id="3.40.50.720">
    <property type="entry name" value="NAD(P)-binding Rossmann-like Domain"/>
    <property type="match status" value="1"/>
</dbReference>
<evidence type="ECO:0000256" key="5">
    <source>
        <dbReference type="ARBA" id="ARBA00023002"/>
    </source>
</evidence>
<keyword evidence="13" id="KW-1185">Reference proteome</keyword>
<accession>C1FH53</accession>
<evidence type="ECO:0000259" key="11">
    <source>
        <dbReference type="Pfam" id="PF02781"/>
    </source>
</evidence>
<name>C1FH53_MICCC</name>
<keyword evidence="4 8" id="KW-0521">NADP</keyword>
<dbReference type="GO" id="GO:0006006">
    <property type="term" value="P:glucose metabolic process"/>
    <property type="evidence" value="ECO:0007669"/>
    <property type="project" value="UniProtKB-KW"/>
</dbReference>
<evidence type="ECO:0000256" key="6">
    <source>
        <dbReference type="ARBA" id="ARBA00023277"/>
    </source>
</evidence>
<dbReference type="RefSeq" id="XP_002508505.1">
    <property type="nucleotide sequence ID" value="XM_002508459.1"/>
</dbReference>
<dbReference type="HAMAP" id="MF_00966">
    <property type="entry name" value="G6PD"/>
    <property type="match status" value="1"/>
</dbReference>
<dbReference type="OMA" id="PDEGIQM"/>
<evidence type="ECO:0000256" key="2">
    <source>
        <dbReference type="ARBA" id="ARBA00009975"/>
    </source>
</evidence>
<dbReference type="GeneID" id="8247057"/>